<dbReference type="RefSeq" id="WP_189584995.1">
    <property type="nucleotide sequence ID" value="NZ_BMYF01000022.1"/>
</dbReference>
<comment type="caution">
    <text evidence="4">The sequence shown here is derived from an EMBL/GenBank/DDBJ whole genome shotgun (WGS) entry which is preliminary data.</text>
</comment>
<dbReference type="InterPro" id="IPR000644">
    <property type="entry name" value="CBS_dom"/>
</dbReference>
<evidence type="ECO:0000313" key="4">
    <source>
        <dbReference type="EMBL" id="GHB48659.1"/>
    </source>
</evidence>
<proteinExistence type="predicted"/>
<dbReference type="InterPro" id="IPR046342">
    <property type="entry name" value="CBS_dom_sf"/>
</dbReference>
<dbReference type="InterPro" id="IPR051257">
    <property type="entry name" value="Diverse_CBS-Domain"/>
</dbReference>
<evidence type="ECO:0000256" key="2">
    <source>
        <dbReference type="PROSITE-ProRule" id="PRU00703"/>
    </source>
</evidence>
<name>A0A8J3D228_9BACT</name>
<dbReference type="Gene3D" id="3.10.580.10">
    <property type="entry name" value="CBS-domain"/>
    <property type="match status" value="1"/>
</dbReference>
<feature type="domain" description="CBS" evidence="3">
    <location>
        <begin position="79"/>
        <end position="125"/>
    </location>
</feature>
<gene>
    <name evidence="4" type="ORF">GCM10008106_31870</name>
</gene>
<accession>A0A8J3D228</accession>
<evidence type="ECO:0000256" key="1">
    <source>
        <dbReference type="ARBA" id="ARBA00023122"/>
    </source>
</evidence>
<reference evidence="4" key="2">
    <citation type="submission" date="2020-09" db="EMBL/GenBank/DDBJ databases">
        <authorList>
            <person name="Sun Q."/>
            <person name="Kim S."/>
        </authorList>
    </citation>
    <scope>NUCLEOTIDE SEQUENCE</scope>
    <source>
        <strain evidence="4">KCTC 23224</strain>
    </source>
</reference>
<protein>
    <submittedName>
        <fullName evidence="4">CBS domain-containing protein</fullName>
    </submittedName>
</protein>
<reference evidence="4" key="1">
    <citation type="journal article" date="2014" name="Int. J. Syst. Evol. Microbiol.">
        <title>Complete genome sequence of Corynebacterium casei LMG S-19264T (=DSM 44701T), isolated from a smear-ripened cheese.</title>
        <authorList>
            <consortium name="US DOE Joint Genome Institute (JGI-PGF)"/>
            <person name="Walter F."/>
            <person name="Albersmeier A."/>
            <person name="Kalinowski J."/>
            <person name="Ruckert C."/>
        </authorList>
    </citation>
    <scope>NUCLEOTIDE SEQUENCE</scope>
    <source>
        <strain evidence="4">KCTC 23224</strain>
    </source>
</reference>
<evidence type="ECO:0000259" key="3">
    <source>
        <dbReference type="PROSITE" id="PS51371"/>
    </source>
</evidence>
<dbReference type="Pfam" id="PF00571">
    <property type="entry name" value="CBS"/>
    <property type="match status" value="2"/>
</dbReference>
<dbReference type="PANTHER" id="PTHR43080:SF2">
    <property type="entry name" value="CBS DOMAIN-CONTAINING PROTEIN"/>
    <property type="match status" value="1"/>
</dbReference>
<keyword evidence="5" id="KW-1185">Reference proteome</keyword>
<sequence>MEHTHQTAKDIMNTSIVFVDGLATVYEAVALLKKNQTDVLIISKRNEQDAFGILTSKDVVTKVLMLDLDIKETNVYEIMSKPVISVPATMNVRYIPRFFKRAGIQVAPVEENGEIIGYISYQSML</sequence>
<dbReference type="PANTHER" id="PTHR43080">
    <property type="entry name" value="CBS DOMAIN-CONTAINING PROTEIN CBSX3, MITOCHONDRIAL"/>
    <property type="match status" value="1"/>
</dbReference>
<dbReference type="EMBL" id="BMYF01000022">
    <property type="protein sequence ID" value="GHB48659.1"/>
    <property type="molecule type" value="Genomic_DNA"/>
</dbReference>
<dbReference type="AlphaFoldDB" id="A0A8J3D228"/>
<evidence type="ECO:0000313" key="5">
    <source>
        <dbReference type="Proteomes" id="UP000642809"/>
    </source>
</evidence>
<keyword evidence="1 2" id="KW-0129">CBS domain</keyword>
<dbReference type="PROSITE" id="PS51371">
    <property type="entry name" value="CBS"/>
    <property type="match status" value="1"/>
</dbReference>
<dbReference type="SUPFAM" id="SSF54631">
    <property type="entry name" value="CBS-domain pair"/>
    <property type="match status" value="1"/>
</dbReference>
<organism evidence="4 5">
    <name type="scientific">Mongoliitalea lutea</name>
    <dbReference type="NCBI Taxonomy" id="849756"/>
    <lineage>
        <taxon>Bacteria</taxon>
        <taxon>Pseudomonadati</taxon>
        <taxon>Bacteroidota</taxon>
        <taxon>Cytophagia</taxon>
        <taxon>Cytophagales</taxon>
        <taxon>Cyclobacteriaceae</taxon>
        <taxon>Mongoliitalea</taxon>
    </lineage>
</organism>
<dbReference type="Proteomes" id="UP000642809">
    <property type="component" value="Unassembled WGS sequence"/>
</dbReference>